<feature type="non-terminal residue" evidence="2">
    <location>
        <position position="167"/>
    </location>
</feature>
<protein>
    <submittedName>
        <fullName evidence="2">Uncharacterized protein</fullName>
    </submittedName>
</protein>
<feature type="compositionally biased region" description="Polar residues" evidence="1">
    <location>
        <begin position="15"/>
        <end position="40"/>
    </location>
</feature>
<keyword evidence="3" id="KW-1185">Reference proteome</keyword>
<comment type="caution">
    <text evidence="2">The sequence shown here is derived from an EMBL/GenBank/DDBJ whole genome shotgun (WGS) entry which is preliminary data.</text>
</comment>
<proteinExistence type="predicted"/>
<evidence type="ECO:0000313" key="3">
    <source>
        <dbReference type="Proteomes" id="UP000729357"/>
    </source>
</evidence>
<dbReference type="EMBL" id="JAHFXS010007156">
    <property type="protein sequence ID" value="KAG9927856.1"/>
    <property type="molecule type" value="Genomic_DNA"/>
</dbReference>
<dbReference type="AlphaFoldDB" id="A0A9P8F2V8"/>
<feature type="compositionally biased region" description="Low complexity" evidence="1">
    <location>
        <begin position="104"/>
        <end position="118"/>
    </location>
</feature>
<evidence type="ECO:0000256" key="1">
    <source>
        <dbReference type="SAM" id="MobiDB-lite"/>
    </source>
</evidence>
<name>A0A9P8F2V8_AURME</name>
<organism evidence="2 3">
    <name type="scientific">Aureobasidium melanogenum</name>
    <name type="common">Aureobasidium pullulans var. melanogenum</name>
    <dbReference type="NCBI Taxonomy" id="46634"/>
    <lineage>
        <taxon>Eukaryota</taxon>
        <taxon>Fungi</taxon>
        <taxon>Dikarya</taxon>
        <taxon>Ascomycota</taxon>
        <taxon>Pezizomycotina</taxon>
        <taxon>Dothideomycetes</taxon>
        <taxon>Dothideomycetidae</taxon>
        <taxon>Dothideales</taxon>
        <taxon>Saccotheciaceae</taxon>
        <taxon>Aureobasidium</taxon>
    </lineage>
</organism>
<sequence>MSDALCGPSNAVQNLAKHSSVDRTLQQDRLVSRQSPSQGFRSYDPNVASLDPEFEAFQDGHGPSLAGPSWAASSLSNFHSQPPPFQSASPAPSASWTQDFNRLSISSPQQSQFQSIPQAWHNHFGQPAQQSAALHAPPSQIQPPSARFQPSLAFNHMYSAPQYASQS</sequence>
<reference evidence="2" key="1">
    <citation type="journal article" date="2021" name="J Fungi (Basel)">
        <title>Virulence traits and population genomics of the black yeast Aureobasidium melanogenum.</title>
        <authorList>
            <person name="Cernosa A."/>
            <person name="Sun X."/>
            <person name="Gostincar C."/>
            <person name="Fang C."/>
            <person name="Gunde-Cimerman N."/>
            <person name="Song Z."/>
        </authorList>
    </citation>
    <scope>NUCLEOTIDE SEQUENCE</scope>
    <source>
        <strain evidence="2">EXF-9298</strain>
    </source>
</reference>
<dbReference type="Proteomes" id="UP000729357">
    <property type="component" value="Unassembled WGS sequence"/>
</dbReference>
<feature type="compositionally biased region" description="Low complexity" evidence="1">
    <location>
        <begin position="86"/>
        <end position="95"/>
    </location>
</feature>
<reference evidence="2" key="2">
    <citation type="submission" date="2021-08" db="EMBL/GenBank/DDBJ databases">
        <authorList>
            <person name="Gostincar C."/>
            <person name="Sun X."/>
            <person name="Song Z."/>
            <person name="Gunde-Cimerman N."/>
        </authorList>
    </citation>
    <scope>NUCLEOTIDE SEQUENCE</scope>
    <source>
        <strain evidence="2">EXF-9298</strain>
    </source>
</reference>
<gene>
    <name evidence="2" type="ORF">KCU98_g21126</name>
</gene>
<feature type="region of interest" description="Disordered" evidence="1">
    <location>
        <begin position="15"/>
        <end position="150"/>
    </location>
</feature>
<evidence type="ECO:0000313" key="2">
    <source>
        <dbReference type="EMBL" id="KAG9927856.1"/>
    </source>
</evidence>
<accession>A0A9P8F2V8</accession>